<dbReference type="NCBIfam" id="TIGR00080">
    <property type="entry name" value="pimt"/>
    <property type="match status" value="1"/>
</dbReference>
<dbReference type="FunFam" id="3.40.50.150:FF:000027">
    <property type="entry name" value="Protein-L-isoaspartate O-methyltransferase"/>
    <property type="match status" value="1"/>
</dbReference>
<dbReference type="InterPro" id="IPR029063">
    <property type="entry name" value="SAM-dependent_MTases_sf"/>
</dbReference>
<dbReference type="EC" id="2.1.1.77" evidence="8"/>
<dbReference type="OrthoDB" id="73890at2759"/>
<keyword evidence="6 8" id="KW-0949">S-adenosyl-L-methionine</keyword>
<keyword evidence="4 8" id="KW-0489">Methyltransferase</keyword>
<dbReference type="SUPFAM" id="SSF53335">
    <property type="entry name" value="S-adenosyl-L-methionine-dependent methyltransferases"/>
    <property type="match status" value="1"/>
</dbReference>
<keyword evidence="3" id="KW-0963">Cytoplasm</keyword>
<dbReference type="GO" id="GO:0005737">
    <property type="term" value="C:cytoplasm"/>
    <property type="evidence" value="ECO:0007669"/>
    <property type="project" value="UniProtKB-SubCell"/>
</dbReference>
<evidence type="ECO:0000256" key="5">
    <source>
        <dbReference type="ARBA" id="ARBA00022679"/>
    </source>
</evidence>
<comment type="catalytic activity">
    <reaction evidence="7">
        <text>[protein]-L-isoaspartate + S-adenosyl-L-methionine = [protein]-L-isoaspartate alpha-methyl ester + S-adenosyl-L-homocysteine</text>
        <dbReference type="Rhea" id="RHEA:12705"/>
        <dbReference type="Rhea" id="RHEA-COMP:12143"/>
        <dbReference type="Rhea" id="RHEA-COMP:12144"/>
        <dbReference type="ChEBI" id="CHEBI:57856"/>
        <dbReference type="ChEBI" id="CHEBI:59789"/>
        <dbReference type="ChEBI" id="CHEBI:90596"/>
        <dbReference type="ChEBI" id="CHEBI:90598"/>
        <dbReference type="EC" id="2.1.1.77"/>
    </reaction>
    <physiologicalReaction direction="left-to-right" evidence="7">
        <dbReference type="Rhea" id="RHEA:12706"/>
    </physiologicalReaction>
</comment>
<dbReference type="Pfam" id="PF01135">
    <property type="entry name" value="PCMT"/>
    <property type="match status" value="1"/>
</dbReference>
<reference evidence="9" key="1">
    <citation type="submission" date="2017-10" db="EMBL/GenBank/DDBJ databases">
        <title>Transcriptome Assembly of Sugarcane Aphid Adults.</title>
        <authorList>
            <person name="Scully E.D."/>
            <person name="Palmer N.A."/>
            <person name="Geib S.M."/>
            <person name="Sarath G."/>
            <person name="Sattler S.E."/>
        </authorList>
    </citation>
    <scope>NUCLEOTIDE SEQUENCE</scope>
    <source>
        <tissue evidence="9">Whole body</tissue>
    </source>
</reference>
<sequence length="228" mass="25096">MAWRSHGRNNIELVQNLRANNVIKSDKVEKIMKAVDRGNYVSTSPYLDQPQSIGYGVTISAPHMHAYALELLKDQLVEGERALDIGSGSGYLTVCMAIMLGENGKAVGIDHIPELVEKSLENVKKDNPELLNSQKVILETGDGRLGLEKYAPYNAIHVGAAAEKIPQPLIDQLKPGGRLVLPIGPQNGDQVLEVIDKKLDGSLSRKKLMDVIYVPLTDEASQRNKWNH</sequence>
<dbReference type="GO" id="GO:0004719">
    <property type="term" value="F:protein-L-isoaspartate (D-aspartate) O-methyltransferase activity"/>
    <property type="evidence" value="ECO:0007669"/>
    <property type="project" value="UniProtKB-UniRule"/>
</dbReference>
<evidence type="ECO:0000256" key="6">
    <source>
        <dbReference type="ARBA" id="ARBA00022691"/>
    </source>
</evidence>
<evidence type="ECO:0000256" key="2">
    <source>
        <dbReference type="ARBA" id="ARBA00005369"/>
    </source>
</evidence>
<proteinExistence type="inferred from homology"/>
<evidence type="ECO:0000256" key="1">
    <source>
        <dbReference type="ARBA" id="ARBA00004496"/>
    </source>
</evidence>
<comment type="similarity">
    <text evidence="2 8">Belongs to the methyltransferase superfamily. L-isoaspartyl/D-aspartyl protein methyltransferase family.</text>
</comment>
<protein>
    <recommendedName>
        <fullName evidence="8">Protein-L-isoaspartate O-methyltransferase</fullName>
        <ecNumber evidence="8">2.1.1.77</ecNumber>
    </recommendedName>
</protein>
<dbReference type="AlphaFoldDB" id="A0A2H8TD17"/>
<dbReference type="PANTHER" id="PTHR11579:SF0">
    <property type="entry name" value="PROTEIN-L-ISOASPARTATE(D-ASPARTATE) O-METHYLTRANSFERASE"/>
    <property type="match status" value="1"/>
</dbReference>
<dbReference type="EMBL" id="GFXV01000180">
    <property type="protein sequence ID" value="MBW11985.1"/>
    <property type="molecule type" value="Transcribed_RNA"/>
</dbReference>
<dbReference type="PROSITE" id="PS01279">
    <property type="entry name" value="PCMT"/>
    <property type="match status" value="1"/>
</dbReference>
<organism evidence="9">
    <name type="scientific">Melanaphis sacchari</name>
    <dbReference type="NCBI Taxonomy" id="742174"/>
    <lineage>
        <taxon>Eukaryota</taxon>
        <taxon>Metazoa</taxon>
        <taxon>Ecdysozoa</taxon>
        <taxon>Arthropoda</taxon>
        <taxon>Hexapoda</taxon>
        <taxon>Insecta</taxon>
        <taxon>Pterygota</taxon>
        <taxon>Neoptera</taxon>
        <taxon>Paraneoptera</taxon>
        <taxon>Hemiptera</taxon>
        <taxon>Sternorrhyncha</taxon>
        <taxon>Aphidomorpha</taxon>
        <taxon>Aphidoidea</taxon>
        <taxon>Aphididae</taxon>
        <taxon>Aphidini</taxon>
        <taxon>Melanaphis</taxon>
    </lineage>
</organism>
<evidence type="ECO:0000313" key="9">
    <source>
        <dbReference type="EMBL" id="MBW11985.1"/>
    </source>
</evidence>
<dbReference type="GO" id="GO:0032259">
    <property type="term" value="P:methylation"/>
    <property type="evidence" value="ECO:0007669"/>
    <property type="project" value="UniProtKB-KW"/>
</dbReference>
<dbReference type="CDD" id="cd02440">
    <property type="entry name" value="AdoMet_MTases"/>
    <property type="match status" value="1"/>
</dbReference>
<gene>
    <name evidence="9" type="primary">Pcmt1_3</name>
</gene>
<name>A0A2H8TD17_9HEMI</name>
<comment type="subcellular location">
    <subcellularLocation>
        <location evidence="1">Cytoplasm</location>
    </subcellularLocation>
</comment>
<evidence type="ECO:0000256" key="7">
    <source>
        <dbReference type="ARBA" id="ARBA00035815"/>
    </source>
</evidence>
<evidence type="ECO:0000256" key="3">
    <source>
        <dbReference type="ARBA" id="ARBA00022490"/>
    </source>
</evidence>
<dbReference type="InterPro" id="IPR000682">
    <property type="entry name" value="PCMT"/>
</dbReference>
<evidence type="ECO:0000256" key="8">
    <source>
        <dbReference type="RuleBase" id="RU003802"/>
    </source>
</evidence>
<evidence type="ECO:0000256" key="4">
    <source>
        <dbReference type="ARBA" id="ARBA00022603"/>
    </source>
</evidence>
<dbReference type="Gene3D" id="3.40.50.150">
    <property type="entry name" value="Vaccinia Virus protein VP39"/>
    <property type="match status" value="1"/>
</dbReference>
<accession>A0A2H8TD17</accession>
<dbReference type="PANTHER" id="PTHR11579">
    <property type="entry name" value="PROTEIN-L-ISOASPARTATE O-METHYLTRANSFERASE"/>
    <property type="match status" value="1"/>
</dbReference>
<keyword evidence="5 8" id="KW-0808">Transferase</keyword>